<accession>A0A977KYP0</accession>
<sequence>MYPTLNFLDQKTKKELQKALKTEEHAVTRERILIMLLRNEGKTYDEISGLLGCCKRQVWYWCNNGNPKEIESLRDKRKKGNHRKVTEEYIEKLTEIIIKEPEEFGYEFGRWTVARLSTHMEKETGILLGNTQLRNMLKKKRFVYIWAKYSLEDKQDEQKREKFRKKVEEYKKLLKEKPESIQIWFWDESGFSLRVIRRKHWTKKGKRKKVRGDRRKGRVNVMGGIRYTDKKRWVDLIPTGNSQNFKSVLLKFYKDIQREWIEQGNKKEDFEKNGLKIVIILDNASFHKKQEILDESTEEMPNIILEFLPPYSPDYNLMELVWHSAKEYIANKLFKSIEELESLIHKLLNEGGLTICWGRKIKNKGSSIIAS</sequence>
<name>A0A977KYP0_9CYAN</name>
<dbReference type="KEGG" id="wna:KA717_05590"/>
<dbReference type="InterPro" id="IPR025959">
    <property type="entry name" value="Winged_HTH_dom"/>
</dbReference>
<reference evidence="3" key="1">
    <citation type="submission" date="2021-04" db="EMBL/GenBank/DDBJ databases">
        <title>Genome sequence of Woronichinia naegeliana from Washington state freshwater lake bloom.</title>
        <authorList>
            <person name="Dreher T.W."/>
        </authorList>
    </citation>
    <scope>NUCLEOTIDE SEQUENCE</scope>
    <source>
        <strain evidence="3">WA131</strain>
    </source>
</reference>
<evidence type="ECO:0000259" key="1">
    <source>
        <dbReference type="Pfam" id="PF13358"/>
    </source>
</evidence>
<dbReference type="Pfam" id="PF13592">
    <property type="entry name" value="HTH_33"/>
    <property type="match status" value="1"/>
</dbReference>
<dbReference type="Pfam" id="PF13384">
    <property type="entry name" value="HTH_23"/>
    <property type="match status" value="1"/>
</dbReference>
<dbReference type="InterPro" id="IPR009057">
    <property type="entry name" value="Homeodomain-like_sf"/>
</dbReference>
<dbReference type="Gene3D" id="3.30.420.10">
    <property type="entry name" value="Ribonuclease H-like superfamily/Ribonuclease H"/>
    <property type="match status" value="1"/>
</dbReference>
<dbReference type="EMBL" id="CP073041">
    <property type="protein sequence ID" value="UXE62287.1"/>
    <property type="molecule type" value="Genomic_DNA"/>
</dbReference>
<dbReference type="InterPro" id="IPR047655">
    <property type="entry name" value="Transpos_IS630-like"/>
</dbReference>
<dbReference type="SUPFAM" id="SSF46689">
    <property type="entry name" value="Homeodomain-like"/>
    <property type="match status" value="1"/>
</dbReference>
<proteinExistence type="predicted"/>
<dbReference type="PANTHER" id="PTHR46564">
    <property type="entry name" value="TRANSPOSASE"/>
    <property type="match status" value="1"/>
</dbReference>
<feature type="domain" description="Tc1-like transposase DDE" evidence="1">
    <location>
        <begin position="182"/>
        <end position="340"/>
    </location>
</feature>
<dbReference type="AlphaFoldDB" id="A0A977KYP0"/>
<dbReference type="PANTHER" id="PTHR46564:SF1">
    <property type="entry name" value="TRANSPOSASE"/>
    <property type="match status" value="1"/>
</dbReference>
<gene>
    <name evidence="3" type="ORF">KA717_05590</name>
</gene>
<dbReference type="GO" id="GO:0003676">
    <property type="term" value="F:nucleic acid binding"/>
    <property type="evidence" value="ECO:0007669"/>
    <property type="project" value="InterPro"/>
</dbReference>
<dbReference type="InterPro" id="IPR036397">
    <property type="entry name" value="RNaseH_sf"/>
</dbReference>
<dbReference type="Proteomes" id="UP001065613">
    <property type="component" value="Chromosome"/>
</dbReference>
<organism evidence="3">
    <name type="scientific">Woronichinia naegeliana WA131</name>
    <dbReference type="NCBI Taxonomy" id="2824559"/>
    <lineage>
        <taxon>Bacteria</taxon>
        <taxon>Bacillati</taxon>
        <taxon>Cyanobacteriota</taxon>
        <taxon>Cyanophyceae</taxon>
        <taxon>Synechococcales</taxon>
        <taxon>Coelosphaeriaceae</taxon>
        <taxon>Woronichinia</taxon>
    </lineage>
</organism>
<feature type="domain" description="Winged helix-turn helix" evidence="2">
    <location>
        <begin position="107"/>
        <end position="166"/>
    </location>
</feature>
<evidence type="ECO:0000259" key="2">
    <source>
        <dbReference type="Pfam" id="PF13592"/>
    </source>
</evidence>
<dbReference type="Pfam" id="PF13358">
    <property type="entry name" value="DDE_3"/>
    <property type="match status" value="1"/>
</dbReference>
<protein>
    <submittedName>
        <fullName evidence="3">IS630 family transposase</fullName>
    </submittedName>
</protein>
<evidence type="ECO:0000313" key="3">
    <source>
        <dbReference type="EMBL" id="UXE62287.1"/>
    </source>
</evidence>
<dbReference type="NCBIfam" id="NF033545">
    <property type="entry name" value="transpos_IS630"/>
    <property type="match status" value="1"/>
</dbReference>
<dbReference type="InterPro" id="IPR038717">
    <property type="entry name" value="Tc1-like_DDE_dom"/>
</dbReference>